<dbReference type="AlphaFoldDB" id="A0A7S2XVX6"/>
<dbReference type="EMBL" id="HBHR01004924">
    <property type="protein sequence ID" value="CAD9859871.1"/>
    <property type="molecule type" value="Transcribed_RNA"/>
</dbReference>
<protein>
    <submittedName>
        <fullName evidence="1">Uncharacterized protein</fullName>
    </submittedName>
</protein>
<evidence type="ECO:0000313" key="1">
    <source>
        <dbReference type="EMBL" id="CAD9859871.1"/>
    </source>
</evidence>
<gene>
    <name evidence="1" type="ORF">FJAP1339_LOCUS2391</name>
</gene>
<sequence length="108" mass="12182">MDNATQPKSTAGTCAALENILNCGRKTQKEKKRKEKENFLLFRFCCPTKEFSVWISNHRRVPGHCAEAHQLSPFWRHSTEILPPPSMAPCISLTARLAPAWCLKSTNA</sequence>
<accession>A0A7S2XVX6</accession>
<organism evidence="1">
    <name type="scientific">Fibrocapsa japonica</name>
    <dbReference type="NCBI Taxonomy" id="94617"/>
    <lineage>
        <taxon>Eukaryota</taxon>
        <taxon>Sar</taxon>
        <taxon>Stramenopiles</taxon>
        <taxon>Ochrophyta</taxon>
        <taxon>Raphidophyceae</taxon>
        <taxon>Chattonellales</taxon>
        <taxon>Chattonellaceae</taxon>
        <taxon>Fibrocapsa</taxon>
    </lineage>
</organism>
<name>A0A7S2XVX6_9STRA</name>
<proteinExistence type="predicted"/>
<reference evidence="1" key="1">
    <citation type="submission" date="2021-01" db="EMBL/GenBank/DDBJ databases">
        <authorList>
            <person name="Corre E."/>
            <person name="Pelletier E."/>
            <person name="Niang G."/>
            <person name="Scheremetjew M."/>
            <person name="Finn R."/>
            <person name="Kale V."/>
            <person name="Holt S."/>
            <person name="Cochrane G."/>
            <person name="Meng A."/>
            <person name="Brown T."/>
            <person name="Cohen L."/>
        </authorList>
    </citation>
    <scope>NUCLEOTIDE SEQUENCE</scope>
    <source>
        <strain evidence="1">CCMP1661</strain>
    </source>
</reference>